<feature type="domain" description="MATH" evidence="3">
    <location>
        <begin position="7"/>
        <end position="135"/>
    </location>
</feature>
<feature type="region of interest" description="Disordered" evidence="1">
    <location>
        <begin position="390"/>
        <end position="476"/>
    </location>
</feature>
<dbReference type="InterPro" id="IPR008974">
    <property type="entry name" value="TRAF-like"/>
</dbReference>
<dbReference type="Pfam" id="PF00917">
    <property type="entry name" value="MATH"/>
    <property type="match status" value="1"/>
</dbReference>
<feature type="compositionally biased region" description="Basic and acidic residues" evidence="1">
    <location>
        <begin position="330"/>
        <end position="369"/>
    </location>
</feature>
<dbReference type="SMART" id="SM00225">
    <property type="entry name" value="BTB"/>
    <property type="match status" value="1"/>
</dbReference>
<reference evidence="5" key="1">
    <citation type="submission" date="2022-11" db="UniProtKB">
        <authorList>
            <consortium name="WormBaseParasite"/>
        </authorList>
    </citation>
    <scope>IDENTIFICATION</scope>
</reference>
<dbReference type="Gene3D" id="3.30.710.10">
    <property type="entry name" value="Potassium Channel Kv1.1, Chain A"/>
    <property type="match status" value="1"/>
</dbReference>
<evidence type="ECO:0000259" key="3">
    <source>
        <dbReference type="PROSITE" id="PS50144"/>
    </source>
</evidence>
<dbReference type="PROSITE" id="PS50097">
    <property type="entry name" value="BTB"/>
    <property type="match status" value="1"/>
</dbReference>
<dbReference type="InterPro" id="IPR000210">
    <property type="entry name" value="BTB/POZ_dom"/>
</dbReference>
<dbReference type="CDD" id="cd18186">
    <property type="entry name" value="BTB_POZ_ZBTB_KLHL-like"/>
    <property type="match status" value="1"/>
</dbReference>
<dbReference type="PROSITE" id="PS50144">
    <property type="entry name" value="MATH"/>
    <property type="match status" value="1"/>
</dbReference>
<dbReference type="Proteomes" id="UP000887572">
    <property type="component" value="Unplaced"/>
</dbReference>
<organism evidence="4 5">
    <name type="scientific">Globodera rostochiensis</name>
    <name type="common">Golden nematode worm</name>
    <name type="synonym">Heterodera rostochiensis</name>
    <dbReference type="NCBI Taxonomy" id="31243"/>
    <lineage>
        <taxon>Eukaryota</taxon>
        <taxon>Metazoa</taxon>
        <taxon>Ecdysozoa</taxon>
        <taxon>Nematoda</taxon>
        <taxon>Chromadorea</taxon>
        <taxon>Rhabditida</taxon>
        <taxon>Tylenchina</taxon>
        <taxon>Tylenchomorpha</taxon>
        <taxon>Tylenchoidea</taxon>
        <taxon>Heteroderidae</taxon>
        <taxon>Heteroderinae</taxon>
        <taxon>Globodera</taxon>
    </lineage>
</organism>
<evidence type="ECO:0000259" key="2">
    <source>
        <dbReference type="PROSITE" id="PS50097"/>
    </source>
</evidence>
<dbReference type="SUPFAM" id="SSF49599">
    <property type="entry name" value="TRAF domain-like"/>
    <property type="match status" value="1"/>
</dbReference>
<dbReference type="Gene3D" id="2.60.210.10">
    <property type="entry name" value="Apoptosis, Tumor Necrosis Factor Receptor Associated Protein 2, Chain A"/>
    <property type="match status" value="1"/>
</dbReference>
<name>A0A914I173_GLORO</name>
<evidence type="ECO:0000313" key="4">
    <source>
        <dbReference type="Proteomes" id="UP000887572"/>
    </source>
</evidence>
<feature type="region of interest" description="Disordered" evidence="1">
    <location>
        <begin position="507"/>
        <end position="533"/>
    </location>
</feature>
<sequence length="533" mass="58272">MNGHNRRTQIVHRVKQFKRFSEARVPCPMLSESTECANGVSWRITLEPENAFIALSFYVKCNGSVNDKAWSFRATVQLSVVSCKRSGAGDFNWGYRSFFKIDDDTVTFKAELVVEVPNGMRGVRSEDALLVNGEMIEVNKHLLSAHSDFFSVLFFGKNAEQMPKIQIDDVTDAVEIFARLIKTMYPQDVRLDDGCVEGVLHLANRFLLGSVENRCVEFLEKKSKKSPICKFRLAKQYGFIALKTHILKSLKKDDFSGEKHFDNLSEIDKMGAEAVNELRERMANNNLKLYFLLAGFCLFIYGTEAGGCKPGPKGPPGPAGAPGKKGPPGKCEKPPPKYEKPPPPKYEKPPPPKYEKPPPPKYEHSKRSAPEAFSDAVGVVRVARGEYENKCPAGPAGDAGPPGPPGPPGDSAKCPPPPEGYGYGHEGGGKGGDKEEKYEHHLRAVRGSYGEEVGPPGPPGPAGPPGADGPPGACEVGNNQLSLKLIHSLVKDTGDVYPVVAYCNGSKGEKLTPTADLPRRNNPSDQRFFKYEN</sequence>
<dbReference type="PANTHER" id="PTHR22744">
    <property type="entry name" value="HELIX LOOP HELIX PROTEIN 21-RELATED"/>
    <property type="match status" value="1"/>
</dbReference>
<feature type="compositionally biased region" description="Pro residues" evidence="1">
    <location>
        <begin position="401"/>
        <end position="419"/>
    </location>
</feature>
<evidence type="ECO:0000313" key="5">
    <source>
        <dbReference type="WBParaSite" id="Gr19_v10_g5665.t1"/>
    </source>
</evidence>
<proteinExistence type="predicted"/>
<evidence type="ECO:0000256" key="1">
    <source>
        <dbReference type="SAM" id="MobiDB-lite"/>
    </source>
</evidence>
<dbReference type="WBParaSite" id="Gr19_v10_g5665.t1">
    <property type="protein sequence ID" value="Gr19_v10_g5665.t1"/>
    <property type="gene ID" value="Gr19_v10_g5665"/>
</dbReference>
<keyword evidence="4" id="KW-1185">Reference proteome</keyword>
<dbReference type="AlphaFoldDB" id="A0A914I173"/>
<dbReference type="SUPFAM" id="SSF54695">
    <property type="entry name" value="POZ domain"/>
    <property type="match status" value="1"/>
</dbReference>
<feature type="domain" description="BTB" evidence="2">
    <location>
        <begin position="125"/>
        <end position="193"/>
    </location>
</feature>
<feature type="region of interest" description="Disordered" evidence="1">
    <location>
        <begin position="311"/>
        <end position="373"/>
    </location>
</feature>
<protein>
    <submittedName>
        <fullName evidence="5">BTB domain-containing protein</fullName>
    </submittedName>
</protein>
<feature type="compositionally biased region" description="Pro residues" evidence="1">
    <location>
        <begin position="455"/>
        <end position="468"/>
    </location>
</feature>
<dbReference type="Pfam" id="PF00651">
    <property type="entry name" value="BTB"/>
    <property type="match status" value="1"/>
</dbReference>
<dbReference type="Gene3D" id="1.20.5.320">
    <property type="entry name" value="6-Phosphogluconate Dehydrogenase, domain 3"/>
    <property type="match status" value="1"/>
</dbReference>
<feature type="compositionally biased region" description="Basic and acidic residues" evidence="1">
    <location>
        <begin position="427"/>
        <end position="442"/>
    </location>
</feature>
<dbReference type="InterPro" id="IPR002083">
    <property type="entry name" value="MATH/TRAF_dom"/>
</dbReference>
<accession>A0A914I173</accession>
<dbReference type="InterPro" id="IPR011333">
    <property type="entry name" value="SKP1/BTB/POZ_sf"/>
</dbReference>
<dbReference type="PANTHER" id="PTHR22744:SF14">
    <property type="entry name" value="BTB DOMAIN-CONTAINING PROTEIN-RELATED"/>
    <property type="match status" value="1"/>
</dbReference>